<name>A0AAD5ICC9_ACENE</name>
<dbReference type="InterPro" id="IPR056924">
    <property type="entry name" value="SH3_Tf2-1"/>
</dbReference>
<dbReference type="PANTHER" id="PTHR45835">
    <property type="entry name" value="YALI0A06105P"/>
    <property type="match status" value="1"/>
</dbReference>
<accession>A0AAD5ICC9</accession>
<evidence type="ECO:0000313" key="2">
    <source>
        <dbReference type="EMBL" id="KAI9157842.1"/>
    </source>
</evidence>
<dbReference type="InterPro" id="IPR016197">
    <property type="entry name" value="Chromo-like_dom_sf"/>
</dbReference>
<sequence length="495" mass="57785">MYADDEAGLLALSGAEWHVWDRIKKAMQFDARTVEILKKLEDHEGGVERFSYKNGLLYYKNYVFVLGVPGLREEILAHFHSSKKGGHSGWLRTYVRIKHFFYWEGLKNEVKKLVAKCDICQKVKYDQRRPIGLLQPLSIPEKIWEDLTMDFVEGLPSSGGYESILVVVDRLSKGTHFIPLRHPFTVSNVAKGFVDNVVKLHWIPRSIVTNRGKLFMSSFWQELFTLQGSKLKASSSYHPQTDGQTEVVNRTLEQYLRCYCHEEQKRWKEYISWAKYWYNTSHHASINMSPFELMYRRPPPMLSTYEKGTTRNEKVERELIARDEVVAKKSLKKKFNVKLSQRYYGPFKVLERIGEVAYKLELPSTSRLHPVFHVTVLKKRVGNSSPISSDLPAFDIEGNLLIRPIIALRYRNWKKGRGMTKVWQVLVQWQGVPTEEATWEDYDEMVERFPDFSLEDKGILEERGNVETVRKSKTIMEWRSRPYIDGSSLVTRGTI</sequence>
<dbReference type="SUPFAM" id="SSF54160">
    <property type="entry name" value="Chromo domain-like"/>
    <property type="match status" value="1"/>
</dbReference>
<dbReference type="InterPro" id="IPR001584">
    <property type="entry name" value="Integrase_cat-core"/>
</dbReference>
<dbReference type="InterPro" id="IPR036397">
    <property type="entry name" value="RNaseH_sf"/>
</dbReference>
<keyword evidence="3" id="KW-1185">Reference proteome</keyword>
<dbReference type="Proteomes" id="UP001064489">
    <property type="component" value="Chromosome 12"/>
</dbReference>
<evidence type="ECO:0000313" key="3">
    <source>
        <dbReference type="Proteomes" id="UP001064489"/>
    </source>
</evidence>
<dbReference type="Pfam" id="PF17921">
    <property type="entry name" value="Integrase_H2C2"/>
    <property type="match status" value="1"/>
</dbReference>
<protein>
    <recommendedName>
        <fullName evidence="1">Integrase catalytic domain-containing protein</fullName>
    </recommendedName>
</protein>
<organism evidence="2 3">
    <name type="scientific">Acer negundo</name>
    <name type="common">Box elder</name>
    <dbReference type="NCBI Taxonomy" id="4023"/>
    <lineage>
        <taxon>Eukaryota</taxon>
        <taxon>Viridiplantae</taxon>
        <taxon>Streptophyta</taxon>
        <taxon>Embryophyta</taxon>
        <taxon>Tracheophyta</taxon>
        <taxon>Spermatophyta</taxon>
        <taxon>Magnoliopsida</taxon>
        <taxon>eudicotyledons</taxon>
        <taxon>Gunneridae</taxon>
        <taxon>Pentapetalae</taxon>
        <taxon>rosids</taxon>
        <taxon>malvids</taxon>
        <taxon>Sapindales</taxon>
        <taxon>Sapindaceae</taxon>
        <taxon>Hippocastanoideae</taxon>
        <taxon>Acereae</taxon>
        <taxon>Acer</taxon>
    </lineage>
</organism>
<dbReference type="GO" id="GO:0015074">
    <property type="term" value="P:DNA integration"/>
    <property type="evidence" value="ECO:0007669"/>
    <property type="project" value="InterPro"/>
</dbReference>
<dbReference type="InterPro" id="IPR041588">
    <property type="entry name" value="Integrase_H2C2"/>
</dbReference>
<reference evidence="2" key="2">
    <citation type="submission" date="2023-02" db="EMBL/GenBank/DDBJ databases">
        <authorList>
            <person name="Swenson N.G."/>
            <person name="Wegrzyn J.L."/>
            <person name="Mcevoy S.L."/>
        </authorList>
    </citation>
    <scope>NUCLEOTIDE SEQUENCE</scope>
    <source>
        <strain evidence="2">91603</strain>
        <tissue evidence="2">Leaf</tissue>
    </source>
</reference>
<comment type="caution">
    <text evidence="2">The sequence shown here is derived from an EMBL/GenBank/DDBJ whole genome shotgun (WGS) entry which is preliminary data.</text>
</comment>
<proteinExistence type="predicted"/>
<dbReference type="FunFam" id="3.30.420.10:FF:000032">
    <property type="entry name" value="Retrovirus-related Pol polyprotein from transposon 297-like Protein"/>
    <property type="match status" value="1"/>
</dbReference>
<dbReference type="EMBL" id="JAJSOW010000107">
    <property type="protein sequence ID" value="KAI9157842.1"/>
    <property type="molecule type" value="Genomic_DNA"/>
</dbReference>
<dbReference type="AlphaFoldDB" id="A0AAD5ICC9"/>
<evidence type="ECO:0000259" key="1">
    <source>
        <dbReference type="PROSITE" id="PS50994"/>
    </source>
</evidence>
<dbReference type="GO" id="GO:0003676">
    <property type="term" value="F:nucleic acid binding"/>
    <property type="evidence" value="ECO:0007669"/>
    <property type="project" value="InterPro"/>
</dbReference>
<gene>
    <name evidence="2" type="ORF">LWI28_028922</name>
</gene>
<dbReference type="PROSITE" id="PS50994">
    <property type="entry name" value="INTEGRASE"/>
    <property type="match status" value="1"/>
</dbReference>
<dbReference type="Gene3D" id="1.10.340.70">
    <property type="match status" value="1"/>
</dbReference>
<reference evidence="2" key="1">
    <citation type="journal article" date="2022" name="Plant J.">
        <title>Strategies of tolerance reflected in two North American maple genomes.</title>
        <authorList>
            <person name="McEvoy S.L."/>
            <person name="Sezen U.U."/>
            <person name="Trouern-Trend A."/>
            <person name="McMahon S.M."/>
            <person name="Schaberg P.G."/>
            <person name="Yang J."/>
            <person name="Wegrzyn J.L."/>
            <person name="Swenson N.G."/>
        </authorList>
    </citation>
    <scope>NUCLEOTIDE SEQUENCE</scope>
    <source>
        <strain evidence="2">91603</strain>
    </source>
</reference>
<dbReference type="PANTHER" id="PTHR45835:SF99">
    <property type="entry name" value="CHROMO DOMAIN-CONTAINING PROTEIN-RELATED"/>
    <property type="match status" value="1"/>
</dbReference>
<dbReference type="Gene3D" id="3.30.420.10">
    <property type="entry name" value="Ribonuclease H-like superfamily/Ribonuclease H"/>
    <property type="match status" value="1"/>
</dbReference>
<feature type="domain" description="Integrase catalytic" evidence="1">
    <location>
        <begin position="136"/>
        <end position="298"/>
    </location>
</feature>
<dbReference type="Pfam" id="PF24626">
    <property type="entry name" value="SH3_Tf2-1"/>
    <property type="match status" value="1"/>
</dbReference>
<dbReference type="SUPFAM" id="SSF53098">
    <property type="entry name" value="Ribonuclease H-like"/>
    <property type="match status" value="1"/>
</dbReference>
<dbReference type="InterPro" id="IPR012337">
    <property type="entry name" value="RNaseH-like_sf"/>
</dbReference>